<reference evidence="5 6" key="1">
    <citation type="submission" date="2016-06" db="EMBL/GenBank/DDBJ databases">
        <title>Complete genome sequences of Bordetella bronchialis and Bordetella flabilis.</title>
        <authorList>
            <person name="LiPuma J.J."/>
            <person name="Spilker T."/>
        </authorList>
    </citation>
    <scope>NUCLEOTIDE SEQUENCE [LARGE SCALE GENOMIC DNA]</scope>
    <source>
        <strain evidence="4 6">AU17976</strain>
        <strain evidence="3 5">AU3182</strain>
    </source>
</reference>
<feature type="chain" id="PRO_5008258442" description="DUF4136 domain-containing protein" evidence="1">
    <location>
        <begin position="37"/>
        <end position="216"/>
    </location>
</feature>
<evidence type="ECO:0000313" key="3">
    <source>
        <dbReference type="EMBL" id="ANN67729.1"/>
    </source>
</evidence>
<dbReference type="PROSITE" id="PS51257">
    <property type="entry name" value="PROKAR_LIPOPROTEIN"/>
    <property type="match status" value="1"/>
</dbReference>
<dbReference type="AlphaFoldDB" id="A0A193G050"/>
<gene>
    <name evidence="3" type="ORF">BAU06_16735</name>
    <name evidence="4" type="ORF">BAU08_16980</name>
</gene>
<name>A0A193G050_9BORD</name>
<evidence type="ECO:0000259" key="2">
    <source>
        <dbReference type="Pfam" id="PF13590"/>
    </source>
</evidence>
<dbReference type="InterPro" id="IPR025411">
    <property type="entry name" value="DUF4136"/>
</dbReference>
<dbReference type="KEGG" id="bbro:BAU06_16735"/>
<sequence length="216" mass="24113">MYRVDLSRSWRYARALALLLVAGFLAGCATTPTVSARVTSFQEWPAGATGQRYRFVVADPSQNNNLEYQSFQDMVRSGISPTGLVEAQAGQPARFDVSFKYGVTQTQVNVRRPVDPYFYGGYGPGFYGGRYWGGPWGPGFWGPDWVDVPSVAYRNTLTVEIRDNSQAGKEVYRATAYSVADNDRLLKVMPYLVRAIFDDFPANNGSEREVRYNVGP</sequence>
<evidence type="ECO:0000313" key="6">
    <source>
        <dbReference type="Proteomes" id="UP000092213"/>
    </source>
</evidence>
<dbReference type="EMBL" id="CP016170">
    <property type="protein sequence ID" value="ANN67729.1"/>
    <property type="molecule type" value="Genomic_DNA"/>
</dbReference>
<dbReference type="STRING" id="463025.BAU08_16980"/>
<dbReference type="RefSeq" id="WP_066352336.1">
    <property type="nucleotide sequence ID" value="NZ_CBCSFJ010000001.1"/>
</dbReference>
<protein>
    <recommendedName>
        <fullName evidence="2">DUF4136 domain-containing protein</fullName>
    </recommendedName>
</protein>
<dbReference type="EMBL" id="CP016171">
    <property type="protein sequence ID" value="ANN72821.1"/>
    <property type="molecule type" value="Genomic_DNA"/>
</dbReference>
<evidence type="ECO:0000256" key="1">
    <source>
        <dbReference type="SAM" id="SignalP"/>
    </source>
</evidence>
<dbReference type="Pfam" id="PF13590">
    <property type="entry name" value="DUF4136"/>
    <property type="match status" value="1"/>
</dbReference>
<dbReference type="Proteomes" id="UP000092213">
    <property type="component" value="Chromosome"/>
</dbReference>
<feature type="signal peptide" evidence="1">
    <location>
        <begin position="1"/>
        <end position="36"/>
    </location>
</feature>
<proteinExistence type="predicted"/>
<keyword evidence="1" id="KW-0732">Signal</keyword>
<organism evidence="4 6">
    <name type="scientific">Bordetella bronchialis</name>
    <dbReference type="NCBI Taxonomy" id="463025"/>
    <lineage>
        <taxon>Bacteria</taxon>
        <taxon>Pseudomonadati</taxon>
        <taxon>Pseudomonadota</taxon>
        <taxon>Betaproteobacteria</taxon>
        <taxon>Burkholderiales</taxon>
        <taxon>Alcaligenaceae</taxon>
        <taxon>Bordetella</taxon>
    </lineage>
</organism>
<keyword evidence="5" id="KW-1185">Reference proteome</keyword>
<dbReference type="Gene3D" id="3.30.160.670">
    <property type="match status" value="1"/>
</dbReference>
<evidence type="ECO:0000313" key="5">
    <source>
        <dbReference type="Proteomes" id="UP000091897"/>
    </source>
</evidence>
<dbReference type="OrthoDB" id="8940851at2"/>
<dbReference type="Proteomes" id="UP000091897">
    <property type="component" value="Chromosome"/>
</dbReference>
<accession>A0A193G050</accession>
<evidence type="ECO:0000313" key="4">
    <source>
        <dbReference type="EMBL" id="ANN72821.1"/>
    </source>
</evidence>
<feature type="domain" description="DUF4136" evidence="2">
    <location>
        <begin position="38"/>
        <end position="201"/>
    </location>
</feature>